<keyword evidence="2" id="KW-0812">Transmembrane</keyword>
<proteinExistence type="predicted"/>
<keyword evidence="2" id="KW-0472">Membrane</keyword>
<dbReference type="Pfam" id="PF10947">
    <property type="entry name" value="DUF2628"/>
    <property type="match status" value="1"/>
</dbReference>
<evidence type="ECO:0000313" key="4">
    <source>
        <dbReference type="Proteomes" id="UP000198795"/>
    </source>
</evidence>
<evidence type="ECO:0000256" key="2">
    <source>
        <dbReference type="SAM" id="Phobius"/>
    </source>
</evidence>
<reference evidence="3 4" key="1">
    <citation type="submission" date="2016-10" db="EMBL/GenBank/DDBJ databases">
        <authorList>
            <person name="Varghese N."/>
            <person name="Submissions S."/>
        </authorList>
    </citation>
    <scope>NUCLEOTIDE SEQUENCE [LARGE SCALE GENOMIC DNA]</scope>
    <source>
        <strain evidence="3 4">CGMCC 1.6497</strain>
    </source>
</reference>
<evidence type="ECO:0008006" key="5">
    <source>
        <dbReference type="Google" id="ProtNLM"/>
    </source>
</evidence>
<organism evidence="3 4">
    <name type="scientific">Filomicrobium insigne</name>
    <dbReference type="NCBI Taxonomy" id="418854"/>
    <lineage>
        <taxon>Bacteria</taxon>
        <taxon>Pseudomonadati</taxon>
        <taxon>Pseudomonadota</taxon>
        <taxon>Alphaproteobacteria</taxon>
        <taxon>Hyphomicrobiales</taxon>
        <taxon>Hyphomicrobiaceae</taxon>
        <taxon>Filomicrobium</taxon>
    </lineage>
</organism>
<evidence type="ECO:0000256" key="1">
    <source>
        <dbReference type="SAM" id="MobiDB-lite"/>
    </source>
</evidence>
<evidence type="ECO:0000313" key="3">
    <source>
        <dbReference type="EMBL" id="SDO25317.1"/>
    </source>
</evidence>
<accession>A0A1H0I1H2</accession>
<protein>
    <recommendedName>
        <fullName evidence="5">DUF2628 domain-containing protein</fullName>
    </recommendedName>
</protein>
<comment type="caution">
    <text evidence="3">The sequence shown here is derived from an EMBL/GenBank/DDBJ whole genome shotgun (WGS) entry which is preliminary data.</text>
</comment>
<dbReference type="Proteomes" id="UP000198795">
    <property type="component" value="Unassembled WGS sequence"/>
</dbReference>
<gene>
    <name evidence="3" type="ORF">SAMN04488061_0700</name>
</gene>
<sequence>MILSLWRLGESSRVLAFTVHEPPNPPAASIERAERLVFTKDGFSFAALLLGPIWLLLNRMWIVLAIYVVIAFGIGAVLELLKVPHIWATLTGLALNFLIALEGDSLRRWTLERRGWQLVGTVVGRTTAECERRFFENWLPAQSAQRVQPTSVGSVPAMAPLSPAAHDLGAAAVEPPPLPMMVPPQQDDSQDRRWRLFGRRN</sequence>
<dbReference type="RefSeq" id="WP_090226591.1">
    <property type="nucleotide sequence ID" value="NZ_FNJC01000001.1"/>
</dbReference>
<feature type="region of interest" description="Disordered" evidence="1">
    <location>
        <begin position="181"/>
        <end position="201"/>
    </location>
</feature>
<keyword evidence="4" id="KW-1185">Reference proteome</keyword>
<feature type="transmembrane region" description="Helical" evidence="2">
    <location>
        <begin position="60"/>
        <end position="78"/>
    </location>
</feature>
<dbReference type="EMBL" id="FNJC01000001">
    <property type="protein sequence ID" value="SDO25317.1"/>
    <property type="molecule type" value="Genomic_DNA"/>
</dbReference>
<dbReference type="InterPro" id="IPR024399">
    <property type="entry name" value="DUF2628"/>
</dbReference>
<name>A0A1H0I1H2_9HYPH</name>
<keyword evidence="2" id="KW-1133">Transmembrane helix</keyword>